<gene>
    <name evidence="2" type="ORF">HDA44_002518</name>
</gene>
<evidence type="ECO:0000256" key="1">
    <source>
        <dbReference type="SAM" id="MobiDB-lite"/>
    </source>
</evidence>
<proteinExistence type="predicted"/>
<name>A0A841DS72_9ACTN</name>
<evidence type="ECO:0000313" key="2">
    <source>
        <dbReference type="EMBL" id="MBB5979177.1"/>
    </source>
</evidence>
<feature type="compositionally biased region" description="Low complexity" evidence="1">
    <location>
        <begin position="163"/>
        <end position="192"/>
    </location>
</feature>
<dbReference type="SUPFAM" id="SSF55961">
    <property type="entry name" value="Bet v1-like"/>
    <property type="match status" value="1"/>
</dbReference>
<dbReference type="InterPro" id="IPR010419">
    <property type="entry name" value="CO_DH_gsu"/>
</dbReference>
<dbReference type="Gene3D" id="3.30.530.20">
    <property type="match status" value="1"/>
</dbReference>
<keyword evidence="3" id="KW-1185">Reference proteome</keyword>
<dbReference type="EMBL" id="JACHNF010000001">
    <property type="protein sequence ID" value="MBB5979177.1"/>
    <property type="molecule type" value="Genomic_DNA"/>
</dbReference>
<feature type="region of interest" description="Disordered" evidence="1">
    <location>
        <begin position="146"/>
        <end position="229"/>
    </location>
</feature>
<dbReference type="AlphaFoldDB" id="A0A841DS72"/>
<dbReference type="InterPro" id="IPR023393">
    <property type="entry name" value="START-like_dom_sf"/>
</dbReference>
<sequence length="267" mass="27353">MKLEHAFVVPAPIGEVWDAFNDLERVVPCFPGATLDSYEGDAFTGSCKVKLGPVSLLYTGTGTFVERNAADHHAVIDAKGKDKRGNGTATARVTTKLTEAGPGSTRVTVDTDLTITGRPAQFGRGLIQDVSTKLLNQFTTCLKSKLTTEPTTSTESVGSTDVGGAATPQGPGGAATPQGPGGSPTSDGSATPDPSLGRGSPSDAKGSSSAQPDAGKHGDALPDDSPQPEDAVALDLVGTVLPLLARRAAPYLIGATLALILRRLIRH</sequence>
<dbReference type="RefSeq" id="WP_184833988.1">
    <property type="nucleotide sequence ID" value="NZ_BAAAVN010000001.1"/>
</dbReference>
<organism evidence="2 3">
    <name type="scientific">Kribbella solani</name>
    <dbReference type="NCBI Taxonomy" id="236067"/>
    <lineage>
        <taxon>Bacteria</taxon>
        <taxon>Bacillati</taxon>
        <taxon>Actinomycetota</taxon>
        <taxon>Actinomycetes</taxon>
        <taxon>Propionibacteriales</taxon>
        <taxon>Kribbellaceae</taxon>
        <taxon>Kribbella</taxon>
    </lineage>
</organism>
<dbReference type="CDD" id="cd07823">
    <property type="entry name" value="SRPBCC_5"/>
    <property type="match status" value="1"/>
</dbReference>
<feature type="compositionally biased region" description="Polar residues" evidence="1">
    <location>
        <begin position="146"/>
        <end position="159"/>
    </location>
</feature>
<evidence type="ECO:0000313" key="3">
    <source>
        <dbReference type="Proteomes" id="UP000558997"/>
    </source>
</evidence>
<accession>A0A841DS72</accession>
<comment type="caution">
    <text evidence="2">The sequence shown here is derived from an EMBL/GenBank/DDBJ whole genome shotgun (WGS) entry which is preliminary data.</text>
</comment>
<dbReference type="Proteomes" id="UP000558997">
    <property type="component" value="Unassembled WGS sequence"/>
</dbReference>
<dbReference type="Pfam" id="PF06240">
    <property type="entry name" value="COXG"/>
    <property type="match status" value="1"/>
</dbReference>
<reference evidence="2 3" key="1">
    <citation type="submission" date="2020-08" db="EMBL/GenBank/DDBJ databases">
        <title>Sequencing the genomes of 1000 actinobacteria strains.</title>
        <authorList>
            <person name="Klenk H.-P."/>
        </authorList>
    </citation>
    <scope>NUCLEOTIDE SEQUENCE [LARGE SCALE GENOMIC DNA]</scope>
    <source>
        <strain evidence="2 3">DSM 17294</strain>
    </source>
</reference>
<protein>
    <submittedName>
        <fullName evidence="2">Carbon monoxide dehydrogenase subunit G</fullName>
    </submittedName>
</protein>
<dbReference type="PANTHER" id="PTHR38588">
    <property type="entry name" value="BLL0334 PROTEIN"/>
    <property type="match status" value="1"/>
</dbReference>
<dbReference type="PANTHER" id="PTHR38588:SF1">
    <property type="entry name" value="BLL0334 PROTEIN"/>
    <property type="match status" value="1"/>
</dbReference>